<dbReference type="Gene3D" id="3.30.450.20">
    <property type="entry name" value="PAS domain"/>
    <property type="match status" value="1"/>
</dbReference>
<keyword evidence="9" id="KW-0175">Coiled coil</keyword>
<dbReference type="InterPro" id="IPR004090">
    <property type="entry name" value="Chemotax_Me-accpt_rcpt"/>
</dbReference>
<feature type="coiled-coil region" evidence="9">
    <location>
        <begin position="472"/>
        <end position="499"/>
    </location>
</feature>
<evidence type="ECO:0000256" key="2">
    <source>
        <dbReference type="ARBA" id="ARBA00022475"/>
    </source>
</evidence>
<dbReference type="SMART" id="SM01049">
    <property type="entry name" value="Cache_2"/>
    <property type="match status" value="1"/>
</dbReference>
<dbReference type="CDD" id="cd11386">
    <property type="entry name" value="MCP_signal"/>
    <property type="match status" value="1"/>
</dbReference>
<keyword evidence="5 10" id="KW-0472">Membrane</keyword>
<evidence type="ECO:0000256" key="7">
    <source>
        <dbReference type="ARBA" id="ARBA00029447"/>
    </source>
</evidence>
<dbReference type="Proteomes" id="UP001595453">
    <property type="component" value="Unassembled WGS sequence"/>
</dbReference>
<dbReference type="Pfam" id="PF00672">
    <property type="entry name" value="HAMP"/>
    <property type="match status" value="1"/>
</dbReference>
<keyword evidence="3 10" id="KW-0812">Transmembrane</keyword>
<dbReference type="EMBL" id="JBHRSD010000001">
    <property type="protein sequence ID" value="MFC3031134.1"/>
    <property type="molecule type" value="Genomic_DNA"/>
</dbReference>
<name>A0ABV7CCL2_9GAMM</name>
<dbReference type="SUPFAM" id="SSF58104">
    <property type="entry name" value="Methyl-accepting chemotaxis protein (MCP) signaling domain"/>
    <property type="match status" value="1"/>
</dbReference>
<dbReference type="Pfam" id="PF17200">
    <property type="entry name" value="sCache_2"/>
    <property type="match status" value="1"/>
</dbReference>
<accession>A0ABV7CCL2</accession>
<dbReference type="PRINTS" id="PR00260">
    <property type="entry name" value="CHEMTRNSDUCR"/>
</dbReference>
<dbReference type="SMART" id="SM00283">
    <property type="entry name" value="MA"/>
    <property type="match status" value="1"/>
</dbReference>
<comment type="similarity">
    <text evidence="7">Belongs to the methyl-accepting chemotaxis (MCP) protein family.</text>
</comment>
<evidence type="ECO:0000256" key="9">
    <source>
        <dbReference type="SAM" id="Coils"/>
    </source>
</evidence>
<keyword evidence="2" id="KW-1003">Cell membrane</keyword>
<dbReference type="PANTHER" id="PTHR32089">
    <property type="entry name" value="METHYL-ACCEPTING CHEMOTAXIS PROTEIN MCPB"/>
    <property type="match status" value="1"/>
</dbReference>
<keyword evidence="14" id="KW-1185">Reference proteome</keyword>
<protein>
    <submittedName>
        <fullName evidence="13">Methyl-accepting chemotaxis protein</fullName>
    </submittedName>
</protein>
<reference evidence="14" key="1">
    <citation type="journal article" date="2019" name="Int. J. Syst. Evol. Microbiol.">
        <title>The Global Catalogue of Microorganisms (GCM) 10K type strain sequencing project: providing services to taxonomists for standard genome sequencing and annotation.</title>
        <authorList>
            <consortium name="The Broad Institute Genomics Platform"/>
            <consortium name="The Broad Institute Genome Sequencing Center for Infectious Disease"/>
            <person name="Wu L."/>
            <person name="Ma J."/>
        </authorList>
    </citation>
    <scope>NUCLEOTIDE SEQUENCE [LARGE SCALE GENOMIC DNA]</scope>
    <source>
        <strain evidence="14">KCTC 42730</strain>
    </source>
</reference>
<comment type="caution">
    <text evidence="13">The sequence shown here is derived from an EMBL/GenBank/DDBJ whole genome shotgun (WGS) entry which is preliminary data.</text>
</comment>
<evidence type="ECO:0000256" key="1">
    <source>
        <dbReference type="ARBA" id="ARBA00004651"/>
    </source>
</evidence>
<evidence type="ECO:0000256" key="10">
    <source>
        <dbReference type="SAM" id="Phobius"/>
    </source>
</evidence>
<dbReference type="InterPro" id="IPR003660">
    <property type="entry name" value="HAMP_dom"/>
</dbReference>
<keyword evidence="6 8" id="KW-0807">Transducer</keyword>
<evidence type="ECO:0000256" key="5">
    <source>
        <dbReference type="ARBA" id="ARBA00023136"/>
    </source>
</evidence>
<dbReference type="PROSITE" id="PS50111">
    <property type="entry name" value="CHEMOTAXIS_TRANSDUC_2"/>
    <property type="match status" value="1"/>
</dbReference>
<feature type="transmembrane region" description="Helical" evidence="10">
    <location>
        <begin position="192"/>
        <end position="216"/>
    </location>
</feature>
<organism evidence="13 14">
    <name type="scientific">Pseudoalteromonas fenneropenaei</name>
    <dbReference type="NCBI Taxonomy" id="1737459"/>
    <lineage>
        <taxon>Bacteria</taxon>
        <taxon>Pseudomonadati</taxon>
        <taxon>Pseudomonadota</taxon>
        <taxon>Gammaproteobacteria</taxon>
        <taxon>Alteromonadales</taxon>
        <taxon>Pseudoalteromonadaceae</taxon>
        <taxon>Pseudoalteromonas</taxon>
    </lineage>
</organism>
<dbReference type="CDD" id="cd06225">
    <property type="entry name" value="HAMP"/>
    <property type="match status" value="1"/>
</dbReference>
<feature type="domain" description="HAMP" evidence="12">
    <location>
        <begin position="213"/>
        <end position="267"/>
    </location>
</feature>
<dbReference type="PANTHER" id="PTHR32089:SF119">
    <property type="entry name" value="METHYL-ACCEPTING CHEMOTAXIS PROTEIN CTPL"/>
    <property type="match status" value="1"/>
</dbReference>
<dbReference type="InterPro" id="IPR004089">
    <property type="entry name" value="MCPsignal_dom"/>
</dbReference>
<feature type="domain" description="Methyl-accepting transducer" evidence="11">
    <location>
        <begin position="272"/>
        <end position="508"/>
    </location>
</feature>
<dbReference type="Pfam" id="PF00015">
    <property type="entry name" value="MCPsignal"/>
    <property type="match status" value="1"/>
</dbReference>
<evidence type="ECO:0000256" key="8">
    <source>
        <dbReference type="PROSITE-ProRule" id="PRU00284"/>
    </source>
</evidence>
<dbReference type="SMART" id="SM00304">
    <property type="entry name" value="HAMP"/>
    <property type="match status" value="1"/>
</dbReference>
<dbReference type="InterPro" id="IPR033480">
    <property type="entry name" value="sCache_2"/>
</dbReference>
<evidence type="ECO:0000313" key="13">
    <source>
        <dbReference type="EMBL" id="MFC3031134.1"/>
    </source>
</evidence>
<evidence type="ECO:0000313" key="14">
    <source>
        <dbReference type="Proteomes" id="UP001595453"/>
    </source>
</evidence>
<proteinExistence type="inferred from homology"/>
<feature type="transmembrane region" description="Helical" evidence="10">
    <location>
        <begin position="12"/>
        <end position="33"/>
    </location>
</feature>
<evidence type="ECO:0000259" key="12">
    <source>
        <dbReference type="PROSITE" id="PS50885"/>
    </source>
</evidence>
<keyword evidence="4 10" id="KW-1133">Transmembrane helix</keyword>
<sequence>MQLLRQISIQARLFLLVLLVIIGLCVLSLTSLYQQHQALEQQQYEKTQHLVEAAHSLIASFYQQFKAGQLTEADAKQQALQAVSQLRYDHDNYYWINDYQPAMVMHPFKPELNGKSLANNQDPDGKKLFVDMVKVVLAEGAGFVPYKWPKPGLQQPVDKISYVKGFQPWQWIVGSGVYLDSIDASFASLRNFMLVDMAIIILAVAALSFVIGTSIVHPLQHAVAMMRDISAGEGDLTQRLDTAGKDELAALSSHFNLYTEKMCASIAEVANSAQRVGALTQDVDAACTGNLDFIEQQNDNSRQVATAVEQMSMQVREIASNAFAADDATRQALDNSSSGKQVIATSIRSIEQLSDTIEAVSQVTTELASQTKTIGSVLDVIRGISEQTNLLALNAAIEAARAGEQGRGFAVVADEVRTLASRTGQSTDEIQSMIEKLQKGAQAAVAAVQQSQSLSHKTVQQASEANNSLNEIERLMGIIAEMNNHIARATQEQSTAAEEVNLRINDLSGSTNHCLETTQTLTKTSTALKAASQQLNNVVRGFKF</sequence>
<evidence type="ECO:0000256" key="4">
    <source>
        <dbReference type="ARBA" id="ARBA00022989"/>
    </source>
</evidence>
<comment type="subcellular location">
    <subcellularLocation>
        <location evidence="1">Cell membrane</location>
        <topology evidence="1">Multi-pass membrane protein</topology>
    </subcellularLocation>
</comment>
<dbReference type="RefSeq" id="WP_377120058.1">
    <property type="nucleotide sequence ID" value="NZ_JBHRSD010000001.1"/>
</dbReference>
<evidence type="ECO:0000256" key="3">
    <source>
        <dbReference type="ARBA" id="ARBA00022692"/>
    </source>
</evidence>
<dbReference type="PROSITE" id="PS50885">
    <property type="entry name" value="HAMP"/>
    <property type="match status" value="1"/>
</dbReference>
<evidence type="ECO:0000259" key="11">
    <source>
        <dbReference type="PROSITE" id="PS50111"/>
    </source>
</evidence>
<dbReference type="Gene3D" id="1.10.287.950">
    <property type="entry name" value="Methyl-accepting chemotaxis protein"/>
    <property type="match status" value="1"/>
</dbReference>
<gene>
    <name evidence="13" type="ORF">ACFOEE_01170</name>
</gene>
<evidence type="ECO:0000256" key="6">
    <source>
        <dbReference type="ARBA" id="ARBA00023224"/>
    </source>
</evidence>